<evidence type="ECO:0000256" key="1">
    <source>
        <dbReference type="SAM" id="SignalP"/>
    </source>
</evidence>
<dbReference type="OrthoDB" id="1271647at2"/>
<evidence type="ECO:0000313" key="2">
    <source>
        <dbReference type="EMBL" id="SHG72209.1"/>
    </source>
</evidence>
<evidence type="ECO:0000313" key="3">
    <source>
        <dbReference type="Proteomes" id="UP000184071"/>
    </source>
</evidence>
<dbReference type="RefSeq" id="WP_073415924.1">
    <property type="nucleotide sequence ID" value="NZ_FQWC01000003.1"/>
</dbReference>
<evidence type="ECO:0008006" key="4">
    <source>
        <dbReference type="Google" id="ProtNLM"/>
    </source>
</evidence>
<feature type="chain" id="PRO_5012770588" description="DUF4476 domain-containing protein" evidence="1">
    <location>
        <begin position="23"/>
        <end position="149"/>
    </location>
</feature>
<dbReference type="AlphaFoldDB" id="A0A1M5M5K1"/>
<protein>
    <recommendedName>
        <fullName evidence="4">DUF4476 domain-containing protein</fullName>
    </recommendedName>
</protein>
<dbReference type="Proteomes" id="UP000184071">
    <property type="component" value="Unassembled WGS sequence"/>
</dbReference>
<proteinExistence type="predicted"/>
<sequence length="149" mass="17228">MKNLKKHAFLALLLCLFIPAICISQTNFQAPKMPSQQNKIIIDKIVEAAHYKNYVIDYCVSKINEASEKEGWNEQKAMEITESINYKNFRDAIYNLFVVYDEVELETLLKAYEKDTAYQTQNIMTTSKVLSNNLKIFANDIVLGKYISK</sequence>
<keyword evidence="1" id="KW-0732">Signal</keyword>
<dbReference type="EMBL" id="FQWC01000003">
    <property type="protein sequence ID" value="SHG72209.1"/>
    <property type="molecule type" value="Genomic_DNA"/>
</dbReference>
<gene>
    <name evidence="2" type="ORF">SAMN05443663_103544</name>
</gene>
<reference evidence="3" key="1">
    <citation type="submission" date="2016-11" db="EMBL/GenBank/DDBJ databases">
        <authorList>
            <person name="Varghese N."/>
            <person name="Submissions S."/>
        </authorList>
    </citation>
    <scope>NUCLEOTIDE SEQUENCE [LARGE SCALE GENOMIC DNA]</scope>
    <source>
        <strain evidence="3">DSM 17963</strain>
    </source>
</reference>
<organism evidence="2 3">
    <name type="scientific">Flavobacterium defluvii</name>
    <dbReference type="NCBI Taxonomy" id="370979"/>
    <lineage>
        <taxon>Bacteria</taxon>
        <taxon>Pseudomonadati</taxon>
        <taxon>Bacteroidota</taxon>
        <taxon>Flavobacteriia</taxon>
        <taxon>Flavobacteriales</taxon>
        <taxon>Flavobacteriaceae</taxon>
        <taxon>Flavobacterium</taxon>
    </lineage>
</organism>
<accession>A0A1M5M5K1</accession>
<keyword evidence="3" id="KW-1185">Reference proteome</keyword>
<name>A0A1M5M5K1_9FLAO</name>
<feature type="signal peptide" evidence="1">
    <location>
        <begin position="1"/>
        <end position="22"/>
    </location>
</feature>